<dbReference type="AlphaFoldDB" id="A0AAD4JD63"/>
<protein>
    <submittedName>
        <fullName evidence="1">Uncharacterized protein</fullName>
    </submittedName>
</protein>
<keyword evidence="2" id="KW-1185">Reference proteome</keyword>
<accession>A0AAD4JD63</accession>
<reference evidence="1 2" key="1">
    <citation type="journal article" date="2021" name="Nat. Commun.">
        <title>Incipient diploidization of the medicinal plant Perilla within 10,000 years.</title>
        <authorList>
            <person name="Zhang Y."/>
            <person name="Shen Q."/>
            <person name="Leng L."/>
            <person name="Zhang D."/>
            <person name="Chen S."/>
            <person name="Shi Y."/>
            <person name="Ning Z."/>
            <person name="Chen S."/>
        </authorList>
    </citation>
    <scope>NUCLEOTIDE SEQUENCE [LARGE SCALE GENOMIC DNA]</scope>
    <source>
        <strain evidence="2">cv. PC099</strain>
    </source>
</reference>
<evidence type="ECO:0000313" key="2">
    <source>
        <dbReference type="Proteomes" id="UP001190926"/>
    </source>
</evidence>
<dbReference type="Proteomes" id="UP001190926">
    <property type="component" value="Unassembled WGS sequence"/>
</dbReference>
<gene>
    <name evidence="1" type="ORF">C2S53_010580</name>
</gene>
<dbReference type="EMBL" id="SDAM02000087">
    <property type="protein sequence ID" value="KAH6831605.1"/>
    <property type="molecule type" value="Genomic_DNA"/>
</dbReference>
<sequence>MYRKLGGVRLCSNLEFCYDLEIYVKMIDEPGASIDDSNPELQLRGPVTRLRAKKLQGYLHCYVGKKLEDVGADFKQSKLVTVLSIEELD</sequence>
<organism evidence="1 2">
    <name type="scientific">Perilla frutescens var. hirtella</name>
    <name type="common">Perilla citriodora</name>
    <name type="synonym">Perilla setoyensis</name>
    <dbReference type="NCBI Taxonomy" id="608512"/>
    <lineage>
        <taxon>Eukaryota</taxon>
        <taxon>Viridiplantae</taxon>
        <taxon>Streptophyta</taxon>
        <taxon>Embryophyta</taxon>
        <taxon>Tracheophyta</taxon>
        <taxon>Spermatophyta</taxon>
        <taxon>Magnoliopsida</taxon>
        <taxon>eudicotyledons</taxon>
        <taxon>Gunneridae</taxon>
        <taxon>Pentapetalae</taxon>
        <taxon>asterids</taxon>
        <taxon>lamiids</taxon>
        <taxon>Lamiales</taxon>
        <taxon>Lamiaceae</taxon>
        <taxon>Nepetoideae</taxon>
        <taxon>Elsholtzieae</taxon>
        <taxon>Perilla</taxon>
    </lineage>
</organism>
<name>A0AAD4JD63_PERFH</name>
<proteinExistence type="predicted"/>
<evidence type="ECO:0000313" key="1">
    <source>
        <dbReference type="EMBL" id="KAH6831605.1"/>
    </source>
</evidence>
<comment type="caution">
    <text evidence="1">The sequence shown here is derived from an EMBL/GenBank/DDBJ whole genome shotgun (WGS) entry which is preliminary data.</text>
</comment>